<reference evidence="5 6" key="1">
    <citation type="submission" date="2011-06" db="EMBL/GenBank/DDBJ databases">
        <title>The complete genome of Spirochaeta thermophila DSM 6578.</title>
        <authorList>
            <consortium name="US DOE Joint Genome Institute (JGI-PGF)"/>
            <person name="Lucas S."/>
            <person name="Lapidus A."/>
            <person name="Bruce D."/>
            <person name="Goodwin L."/>
            <person name="Pitluck S."/>
            <person name="Peters L."/>
            <person name="Kyrpides N."/>
            <person name="Mavromatis K."/>
            <person name="Ivanova N."/>
            <person name="Mikailova N."/>
            <person name="Pagani I."/>
            <person name="Chertkov O."/>
            <person name="Detter J.C."/>
            <person name="Tapia R."/>
            <person name="Han C."/>
            <person name="Land M."/>
            <person name="Hauser L."/>
            <person name="Markowitz V."/>
            <person name="Cheng J.-F."/>
            <person name="Hugenholtz P."/>
            <person name="Woyke T."/>
            <person name="Wu D."/>
            <person name="Spring S."/>
            <person name="Merkhoffer B."/>
            <person name="Schneider S."/>
            <person name="Klenk H.-P."/>
            <person name="Eisen J.A."/>
        </authorList>
    </citation>
    <scope>NUCLEOTIDE SEQUENCE [LARGE SCALE GENOMIC DNA]</scope>
    <source>
        <strain evidence="6">ATCC 700085 / DSM 6578 / Z-1203</strain>
    </source>
</reference>
<dbReference type="Gene3D" id="3.20.20.140">
    <property type="entry name" value="Metal-dependent hydrolases"/>
    <property type="match status" value="1"/>
</dbReference>
<dbReference type="Pfam" id="PF01026">
    <property type="entry name" value="TatD_DNase"/>
    <property type="match status" value="1"/>
</dbReference>
<dbReference type="PROSITE" id="PS01137">
    <property type="entry name" value="TATD_1"/>
    <property type="match status" value="1"/>
</dbReference>
<dbReference type="InterPro" id="IPR032466">
    <property type="entry name" value="Metal_Hydrolase"/>
</dbReference>
<evidence type="ECO:0000313" key="5">
    <source>
        <dbReference type="EMBL" id="AEJ61641.1"/>
    </source>
</evidence>
<dbReference type="RefSeq" id="WP_014624981.1">
    <property type="nucleotide sequence ID" value="NC_017583.1"/>
</dbReference>
<dbReference type="Proteomes" id="UP000007254">
    <property type="component" value="Chromosome"/>
</dbReference>
<keyword evidence="3 5" id="KW-0378">Hydrolase</keyword>
<dbReference type="InterPro" id="IPR018228">
    <property type="entry name" value="DNase_TatD-rel_CS"/>
</dbReference>
<dbReference type="GO" id="GO:0046872">
    <property type="term" value="F:metal ion binding"/>
    <property type="evidence" value="ECO:0007669"/>
    <property type="project" value="UniProtKB-KW"/>
</dbReference>
<dbReference type="KEGG" id="stq:Spith_1377"/>
<dbReference type="FunFam" id="3.20.20.140:FF:000005">
    <property type="entry name" value="TatD family hydrolase"/>
    <property type="match status" value="1"/>
</dbReference>
<protein>
    <submittedName>
        <fullName evidence="5">Hydrolase, TatD family</fullName>
    </submittedName>
</protein>
<dbReference type="STRING" id="869211.Spith_1377"/>
<evidence type="ECO:0000313" key="6">
    <source>
        <dbReference type="Proteomes" id="UP000007254"/>
    </source>
</evidence>
<dbReference type="SUPFAM" id="SSF51556">
    <property type="entry name" value="Metallo-dependent hydrolases"/>
    <property type="match status" value="1"/>
</dbReference>
<proteinExistence type="inferred from homology"/>
<dbReference type="InterPro" id="IPR001130">
    <property type="entry name" value="TatD-like"/>
</dbReference>
<name>G0GFU8_WINT7</name>
<feature type="binding site" evidence="4">
    <location>
        <position position="130"/>
    </location>
    <ligand>
        <name>a divalent metal cation</name>
        <dbReference type="ChEBI" id="CHEBI:60240"/>
        <label>2</label>
    </ligand>
</feature>
<evidence type="ECO:0000256" key="4">
    <source>
        <dbReference type="PIRSR" id="PIRSR005902-1"/>
    </source>
</evidence>
<dbReference type="GO" id="GO:0004536">
    <property type="term" value="F:DNA nuclease activity"/>
    <property type="evidence" value="ECO:0007669"/>
    <property type="project" value="InterPro"/>
</dbReference>
<keyword evidence="2 4" id="KW-0479">Metal-binding</keyword>
<dbReference type="InterPro" id="IPR015991">
    <property type="entry name" value="TatD/YcfH-like"/>
</dbReference>
<dbReference type="NCBIfam" id="TIGR00010">
    <property type="entry name" value="YchF/TatD family DNA exonuclease"/>
    <property type="match status" value="1"/>
</dbReference>
<dbReference type="PANTHER" id="PTHR46124">
    <property type="entry name" value="D-AMINOACYL-TRNA DEACYLASE"/>
    <property type="match status" value="1"/>
</dbReference>
<evidence type="ECO:0000256" key="2">
    <source>
        <dbReference type="ARBA" id="ARBA00022723"/>
    </source>
</evidence>
<dbReference type="EMBL" id="CP002903">
    <property type="protein sequence ID" value="AEJ61641.1"/>
    <property type="molecule type" value="Genomic_DNA"/>
</dbReference>
<sequence length="266" mass="29728">MEYIDSHFHLDLMEHKGVDVATLFRTLSKEGWRGGIHVCTDPRRWREALRYPDTHPRIRLAVGAYPSLCEEDHSLLMSHLREALSHPALVAIGEIGLDFFRSYGTKEAQIALFRTQLHLARETGHPVILHLREAFPEAISLLDEVPPPRGGIAHCFSGGPEEAEALLERGFYISFAGTLTYPRNHSLRDAARATPLSAVLVETDSPYLAPQPVRGTVNHPGTIPHIIEALASLKGLSPEETATHLMSNYRRFLERVPPLSDPTLHH</sequence>
<feature type="binding site" evidence="4">
    <location>
        <position position="7"/>
    </location>
    <ligand>
        <name>a divalent metal cation</name>
        <dbReference type="ChEBI" id="CHEBI:60240"/>
        <label>1</label>
    </ligand>
</feature>
<evidence type="ECO:0000256" key="3">
    <source>
        <dbReference type="ARBA" id="ARBA00022801"/>
    </source>
</evidence>
<feature type="binding site" evidence="4">
    <location>
        <position position="154"/>
    </location>
    <ligand>
        <name>a divalent metal cation</name>
        <dbReference type="ChEBI" id="CHEBI:60240"/>
        <label>2</label>
    </ligand>
</feature>
<dbReference type="PIRSF" id="PIRSF005902">
    <property type="entry name" value="DNase_TatD"/>
    <property type="match status" value="1"/>
</dbReference>
<dbReference type="HOGENOM" id="CLU_031506_4_3_12"/>
<dbReference type="OrthoDB" id="9810005at2"/>
<accession>G0GFU8</accession>
<dbReference type="PANTHER" id="PTHR46124:SF2">
    <property type="entry name" value="D-AMINOACYL-TRNA DEACYLASE"/>
    <property type="match status" value="1"/>
</dbReference>
<dbReference type="CDD" id="cd01310">
    <property type="entry name" value="TatD_DNAse"/>
    <property type="match status" value="1"/>
</dbReference>
<feature type="binding site" evidence="4">
    <location>
        <position position="204"/>
    </location>
    <ligand>
        <name>a divalent metal cation</name>
        <dbReference type="ChEBI" id="CHEBI:60240"/>
        <label>1</label>
    </ligand>
</feature>
<keyword evidence="6" id="KW-1185">Reference proteome</keyword>
<comment type="similarity">
    <text evidence="1">Belongs to the metallo-dependent hydrolases superfamily. TatD-type hydrolase family.</text>
</comment>
<dbReference type="AlphaFoldDB" id="G0GFU8"/>
<dbReference type="GO" id="GO:0016788">
    <property type="term" value="F:hydrolase activity, acting on ester bonds"/>
    <property type="evidence" value="ECO:0007669"/>
    <property type="project" value="InterPro"/>
</dbReference>
<evidence type="ECO:0000256" key="1">
    <source>
        <dbReference type="ARBA" id="ARBA00009275"/>
    </source>
</evidence>
<gene>
    <name evidence="5" type="ordered locus">Spith_1377</name>
</gene>
<organism evidence="5 6">
    <name type="scientific">Winmispira thermophila (strain ATCC 700085 / DSM 6578 / Z-1203)</name>
    <name type="common">Spirochaeta thermophila</name>
    <dbReference type="NCBI Taxonomy" id="869211"/>
    <lineage>
        <taxon>Bacteria</taxon>
        <taxon>Pseudomonadati</taxon>
        <taxon>Spirochaetota</taxon>
        <taxon>Spirochaetia</taxon>
        <taxon>Winmispirales</taxon>
        <taxon>Winmispiraceae</taxon>
        <taxon>Winmispira</taxon>
    </lineage>
</organism>
<feature type="binding site" evidence="4">
    <location>
        <position position="94"/>
    </location>
    <ligand>
        <name>a divalent metal cation</name>
        <dbReference type="ChEBI" id="CHEBI:60240"/>
        <label>1</label>
    </ligand>
</feature>
<feature type="binding site" evidence="4">
    <location>
        <position position="9"/>
    </location>
    <ligand>
        <name>a divalent metal cation</name>
        <dbReference type="ChEBI" id="CHEBI:60240"/>
        <label>1</label>
    </ligand>
</feature>